<name>A0A5E4MC73_9HEMI</name>
<dbReference type="EMBL" id="CABPRJ010000486">
    <property type="protein sequence ID" value="VVC28994.1"/>
    <property type="molecule type" value="Genomic_DNA"/>
</dbReference>
<dbReference type="GO" id="GO:0005634">
    <property type="term" value="C:nucleus"/>
    <property type="evidence" value="ECO:0007669"/>
    <property type="project" value="TreeGrafter"/>
</dbReference>
<dbReference type="InterPro" id="IPR001623">
    <property type="entry name" value="DnaJ_domain"/>
</dbReference>
<reference evidence="3 4" key="1">
    <citation type="submission" date="2019-08" db="EMBL/GenBank/DDBJ databases">
        <authorList>
            <person name="Alioto T."/>
            <person name="Alioto T."/>
            <person name="Gomez Garrido J."/>
        </authorList>
    </citation>
    <scope>NUCLEOTIDE SEQUENCE [LARGE SCALE GENOMIC DNA]</scope>
</reference>
<dbReference type="Gene3D" id="1.10.287.110">
    <property type="entry name" value="DnaJ domain"/>
    <property type="match status" value="1"/>
</dbReference>
<evidence type="ECO:0000313" key="4">
    <source>
        <dbReference type="Proteomes" id="UP000325440"/>
    </source>
</evidence>
<dbReference type="Proteomes" id="UP000325440">
    <property type="component" value="Unassembled WGS sequence"/>
</dbReference>
<feature type="domain" description="J" evidence="2">
    <location>
        <begin position="16"/>
        <end position="83"/>
    </location>
</feature>
<protein>
    <submittedName>
        <fullName evidence="3">DnaJ domain,DnaJ domain, conserved site</fullName>
    </submittedName>
</protein>
<evidence type="ECO:0000256" key="1">
    <source>
        <dbReference type="ARBA" id="ARBA00022553"/>
    </source>
</evidence>
<keyword evidence="4" id="KW-1185">Reference proteome</keyword>
<dbReference type="Pfam" id="PF23302">
    <property type="entry name" value="HTH_DNAJC9"/>
    <property type="match status" value="1"/>
</dbReference>
<gene>
    <name evidence="3" type="ORF">CINCED_3A003790</name>
</gene>
<dbReference type="PRINTS" id="PR00625">
    <property type="entry name" value="JDOMAIN"/>
</dbReference>
<sequence>MTTLLELCRKYFDTKNLYEVLNINNKCTDKEVRKAYYVLSMKYHPDKVCEKEKIEATEKFKVISRVHALLSDNDKRKLYDDTGCVGDDIDPNSTEEDFPWETYWRSIFRKITDDDIKEYELKYKGSDDEKRDLKKGYLGGQGDMDFIINTVPFSSVYEEDRLREVLEKIIEEEDLPRYKAFMNEPPTKKRKRLQKAKREEVKCEELLKKEKKDDSYDLISAIQKRSAERAEQMDSFIQRMEAKYNKPKLAKKKKAIKNAK</sequence>
<dbReference type="GO" id="GO:0005737">
    <property type="term" value="C:cytoplasm"/>
    <property type="evidence" value="ECO:0007669"/>
    <property type="project" value="TreeGrafter"/>
</dbReference>
<dbReference type="PROSITE" id="PS00636">
    <property type="entry name" value="DNAJ_1"/>
    <property type="match status" value="1"/>
</dbReference>
<keyword evidence="1" id="KW-0597">Phosphoprotein</keyword>
<dbReference type="CDD" id="cd06257">
    <property type="entry name" value="DnaJ"/>
    <property type="match status" value="1"/>
</dbReference>
<dbReference type="PANTHER" id="PTHR44144:SF1">
    <property type="entry name" value="DNAJ HOMOLOG SUBFAMILY C MEMBER 9"/>
    <property type="match status" value="1"/>
</dbReference>
<accession>A0A5E4MC73</accession>
<dbReference type="PANTHER" id="PTHR44144">
    <property type="entry name" value="DNAJ HOMOLOG SUBFAMILY C MEMBER 9"/>
    <property type="match status" value="1"/>
</dbReference>
<dbReference type="GO" id="GO:0031072">
    <property type="term" value="F:heat shock protein binding"/>
    <property type="evidence" value="ECO:0007669"/>
    <property type="project" value="TreeGrafter"/>
</dbReference>
<organism evidence="3 4">
    <name type="scientific">Cinara cedri</name>
    <dbReference type="NCBI Taxonomy" id="506608"/>
    <lineage>
        <taxon>Eukaryota</taxon>
        <taxon>Metazoa</taxon>
        <taxon>Ecdysozoa</taxon>
        <taxon>Arthropoda</taxon>
        <taxon>Hexapoda</taxon>
        <taxon>Insecta</taxon>
        <taxon>Pterygota</taxon>
        <taxon>Neoptera</taxon>
        <taxon>Paraneoptera</taxon>
        <taxon>Hemiptera</taxon>
        <taxon>Sternorrhyncha</taxon>
        <taxon>Aphidomorpha</taxon>
        <taxon>Aphidoidea</taxon>
        <taxon>Aphididae</taxon>
        <taxon>Lachninae</taxon>
        <taxon>Cinara</taxon>
    </lineage>
</organism>
<proteinExistence type="predicted"/>
<dbReference type="Pfam" id="PF00226">
    <property type="entry name" value="DnaJ"/>
    <property type="match status" value="1"/>
</dbReference>
<dbReference type="FunFam" id="1.10.287.110:FF:000035">
    <property type="entry name" value="DnaJ homolog subfamily C member 9"/>
    <property type="match status" value="1"/>
</dbReference>
<dbReference type="OrthoDB" id="110024at2759"/>
<dbReference type="InterPro" id="IPR018253">
    <property type="entry name" value="DnaJ_domain_CS"/>
</dbReference>
<evidence type="ECO:0000313" key="3">
    <source>
        <dbReference type="EMBL" id="VVC28994.1"/>
    </source>
</evidence>
<evidence type="ECO:0000259" key="2">
    <source>
        <dbReference type="PROSITE" id="PS50076"/>
    </source>
</evidence>
<dbReference type="InterPro" id="IPR036869">
    <property type="entry name" value="J_dom_sf"/>
</dbReference>
<dbReference type="InterPro" id="IPR052594">
    <property type="entry name" value="J_domain-containing_protein"/>
</dbReference>
<dbReference type="SUPFAM" id="SSF46565">
    <property type="entry name" value="Chaperone J-domain"/>
    <property type="match status" value="1"/>
</dbReference>
<dbReference type="SMART" id="SM00271">
    <property type="entry name" value="DnaJ"/>
    <property type="match status" value="1"/>
</dbReference>
<dbReference type="InterPro" id="IPR056453">
    <property type="entry name" value="HTH_DNAJC9"/>
</dbReference>
<dbReference type="AlphaFoldDB" id="A0A5E4MC73"/>
<dbReference type="PROSITE" id="PS50076">
    <property type="entry name" value="DNAJ_2"/>
    <property type="match status" value="1"/>
</dbReference>